<comment type="subcellular location">
    <subcellularLocation>
        <location evidence="1">Cell inner membrane</location>
        <topology evidence="1">Single-pass membrane protein</topology>
        <orientation evidence="1">Periplasmic side</orientation>
    </subcellularLocation>
</comment>
<keyword evidence="4" id="KW-1003">Cell membrane</keyword>
<evidence type="ECO:0000313" key="13">
    <source>
        <dbReference type="EMBL" id="MDR7297441.1"/>
    </source>
</evidence>
<evidence type="ECO:0000256" key="11">
    <source>
        <dbReference type="SAM" id="SignalP"/>
    </source>
</evidence>
<evidence type="ECO:0000256" key="4">
    <source>
        <dbReference type="ARBA" id="ARBA00022475"/>
    </source>
</evidence>
<evidence type="ECO:0000256" key="7">
    <source>
        <dbReference type="ARBA" id="ARBA00022927"/>
    </source>
</evidence>
<dbReference type="PROSITE" id="PS52015">
    <property type="entry name" value="TONB_CTD"/>
    <property type="match status" value="1"/>
</dbReference>
<protein>
    <submittedName>
        <fullName evidence="13">Protein TonB</fullName>
    </submittedName>
</protein>
<feature type="region of interest" description="Disordered" evidence="10">
    <location>
        <begin position="68"/>
        <end position="165"/>
    </location>
</feature>
<feature type="compositionally biased region" description="Pro residues" evidence="10">
    <location>
        <begin position="144"/>
        <end position="153"/>
    </location>
</feature>
<dbReference type="Proteomes" id="UP001180536">
    <property type="component" value="Unassembled WGS sequence"/>
</dbReference>
<feature type="signal peptide" evidence="11">
    <location>
        <begin position="1"/>
        <end position="30"/>
    </location>
</feature>
<dbReference type="InterPro" id="IPR037682">
    <property type="entry name" value="TonB_C"/>
</dbReference>
<feature type="chain" id="PRO_5047297411" evidence="11">
    <location>
        <begin position="31"/>
        <end position="253"/>
    </location>
</feature>
<dbReference type="Pfam" id="PF03544">
    <property type="entry name" value="TonB_C"/>
    <property type="match status" value="1"/>
</dbReference>
<evidence type="ECO:0000313" key="14">
    <source>
        <dbReference type="Proteomes" id="UP001180536"/>
    </source>
</evidence>
<keyword evidence="5" id="KW-0997">Cell inner membrane</keyword>
<evidence type="ECO:0000259" key="12">
    <source>
        <dbReference type="PROSITE" id="PS52015"/>
    </source>
</evidence>
<evidence type="ECO:0000256" key="8">
    <source>
        <dbReference type="ARBA" id="ARBA00022989"/>
    </source>
</evidence>
<dbReference type="NCBIfam" id="TIGR01352">
    <property type="entry name" value="tonB_Cterm"/>
    <property type="match status" value="1"/>
</dbReference>
<dbReference type="InterPro" id="IPR006260">
    <property type="entry name" value="TonB/TolA_C"/>
</dbReference>
<name>A0ABU1ZCN8_9BURK</name>
<dbReference type="InterPro" id="IPR051045">
    <property type="entry name" value="TonB-dependent_transducer"/>
</dbReference>
<evidence type="ECO:0000256" key="6">
    <source>
        <dbReference type="ARBA" id="ARBA00022692"/>
    </source>
</evidence>
<evidence type="ECO:0000256" key="9">
    <source>
        <dbReference type="ARBA" id="ARBA00023136"/>
    </source>
</evidence>
<evidence type="ECO:0000256" key="5">
    <source>
        <dbReference type="ARBA" id="ARBA00022519"/>
    </source>
</evidence>
<evidence type="ECO:0000256" key="2">
    <source>
        <dbReference type="ARBA" id="ARBA00006555"/>
    </source>
</evidence>
<evidence type="ECO:0000256" key="1">
    <source>
        <dbReference type="ARBA" id="ARBA00004383"/>
    </source>
</evidence>
<dbReference type="SUPFAM" id="SSF74653">
    <property type="entry name" value="TolA/TonB C-terminal domain"/>
    <property type="match status" value="1"/>
</dbReference>
<keyword evidence="7" id="KW-0653">Protein transport</keyword>
<feature type="compositionally biased region" description="Low complexity" evidence="10">
    <location>
        <begin position="70"/>
        <end position="91"/>
    </location>
</feature>
<keyword evidence="9" id="KW-0472">Membrane</keyword>
<dbReference type="Gene3D" id="3.30.2420.10">
    <property type="entry name" value="TonB"/>
    <property type="match status" value="1"/>
</dbReference>
<evidence type="ECO:0000256" key="3">
    <source>
        <dbReference type="ARBA" id="ARBA00022448"/>
    </source>
</evidence>
<dbReference type="EMBL" id="JAVDXQ010000004">
    <property type="protein sequence ID" value="MDR7297441.1"/>
    <property type="molecule type" value="Genomic_DNA"/>
</dbReference>
<sequence>MNPSHFATLQRRLCGVMLLCAGGGMQAAMAQAPAAADPRFAPAAERARQEGDKVLMRILRDGATAKRIGPAAAPEPAAPAPTQAPAGKPAAGTVVSTSKPPERAAPAQRKPAAVAEAAPAPAAESPPSAAAMPPNTQAASAPSLPLPPVPLPPKAAAAAPAQDEEEPPLVLVHQVEPAFPVTILRRQKKGGVVVRFVVQPDGSVTQPEVVKSSNPYLNPHAIQAVAQWKFQPLPREQPATAELSFDLRQTLSE</sequence>
<dbReference type="PANTHER" id="PTHR33446">
    <property type="entry name" value="PROTEIN TONB-RELATED"/>
    <property type="match status" value="1"/>
</dbReference>
<comment type="caution">
    <text evidence="13">The sequence shown here is derived from an EMBL/GenBank/DDBJ whole genome shotgun (WGS) entry which is preliminary data.</text>
</comment>
<reference evidence="13 14" key="1">
    <citation type="submission" date="2023-07" db="EMBL/GenBank/DDBJ databases">
        <title>Sorghum-associated microbial communities from plants grown in Nebraska, USA.</title>
        <authorList>
            <person name="Schachtman D."/>
        </authorList>
    </citation>
    <scope>NUCLEOTIDE SEQUENCE [LARGE SCALE GENOMIC DNA]</scope>
    <source>
        <strain evidence="13 14">BE310</strain>
    </source>
</reference>
<feature type="domain" description="TonB C-terminal" evidence="12">
    <location>
        <begin position="164"/>
        <end position="253"/>
    </location>
</feature>
<comment type="similarity">
    <text evidence="2">Belongs to the TonB family.</text>
</comment>
<evidence type="ECO:0000256" key="10">
    <source>
        <dbReference type="SAM" id="MobiDB-lite"/>
    </source>
</evidence>
<keyword evidence="14" id="KW-1185">Reference proteome</keyword>
<keyword evidence="3" id="KW-0813">Transport</keyword>
<keyword evidence="8" id="KW-1133">Transmembrane helix</keyword>
<accession>A0ABU1ZCN8</accession>
<organism evidence="13 14">
    <name type="scientific">Pelomonas aquatica</name>
    <dbReference type="NCBI Taxonomy" id="431058"/>
    <lineage>
        <taxon>Bacteria</taxon>
        <taxon>Pseudomonadati</taxon>
        <taxon>Pseudomonadota</taxon>
        <taxon>Betaproteobacteria</taxon>
        <taxon>Burkholderiales</taxon>
        <taxon>Sphaerotilaceae</taxon>
        <taxon>Roseateles</taxon>
    </lineage>
</organism>
<keyword evidence="6" id="KW-0812">Transmembrane</keyword>
<gene>
    <name evidence="13" type="ORF">J2X16_002790</name>
</gene>
<proteinExistence type="inferred from homology"/>
<feature type="compositionally biased region" description="Low complexity" evidence="10">
    <location>
        <begin position="104"/>
        <end position="143"/>
    </location>
</feature>
<keyword evidence="11" id="KW-0732">Signal</keyword>
<dbReference type="RefSeq" id="WP_310345645.1">
    <property type="nucleotide sequence ID" value="NZ_JAVDXQ010000004.1"/>
</dbReference>